<feature type="chain" id="PRO_5037804317" description="Porin" evidence="2">
    <location>
        <begin position="21"/>
        <end position="386"/>
    </location>
</feature>
<evidence type="ECO:0000256" key="1">
    <source>
        <dbReference type="ARBA" id="ARBA00008769"/>
    </source>
</evidence>
<name>A0A918V5S0_9FLAO</name>
<reference evidence="3" key="2">
    <citation type="submission" date="2020-09" db="EMBL/GenBank/DDBJ databases">
        <authorList>
            <person name="Sun Q."/>
            <person name="Kim S."/>
        </authorList>
    </citation>
    <scope>NUCLEOTIDE SEQUENCE</scope>
    <source>
        <strain evidence="3">KCTC 12710</strain>
    </source>
</reference>
<reference evidence="3" key="1">
    <citation type="journal article" date="2014" name="Int. J. Syst. Evol. Microbiol.">
        <title>Complete genome sequence of Corynebacterium casei LMG S-19264T (=DSM 44701T), isolated from a smear-ripened cheese.</title>
        <authorList>
            <consortium name="US DOE Joint Genome Institute (JGI-PGF)"/>
            <person name="Walter F."/>
            <person name="Albersmeier A."/>
            <person name="Kalinowski J."/>
            <person name="Ruckert C."/>
        </authorList>
    </citation>
    <scope>NUCLEOTIDE SEQUENCE</scope>
    <source>
        <strain evidence="3">KCTC 12710</strain>
    </source>
</reference>
<keyword evidence="4" id="KW-1185">Reference proteome</keyword>
<keyword evidence="2" id="KW-0732">Signal</keyword>
<dbReference type="EMBL" id="BMWZ01000001">
    <property type="protein sequence ID" value="GGZ71772.1"/>
    <property type="molecule type" value="Genomic_DNA"/>
</dbReference>
<evidence type="ECO:0000313" key="3">
    <source>
        <dbReference type="EMBL" id="GGZ71772.1"/>
    </source>
</evidence>
<dbReference type="Proteomes" id="UP000636004">
    <property type="component" value="Unassembled WGS sequence"/>
</dbReference>
<dbReference type="RefSeq" id="WP_189359311.1">
    <property type="nucleotide sequence ID" value="NZ_BMWZ01000001.1"/>
</dbReference>
<dbReference type="AlphaFoldDB" id="A0A918V5S0"/>
<organism evidence="3 4">
    <name type="scientific">Algibacter mikhailovii</name>
    <dbReference type="NCBI Taxonomy" id="425498"/>
    <lineage>
        <taxon>Bacteria</taxon>
        <taxon>Pseudomonadati</taxon>
        <taxon>Bacteroidota</taxon>
        <taxon>Flavobacteriia</taxon>
        <taxon>Flavobacteriales</taxon>
        <taxon>Flavobacteriaceae</taxon>
        <taxon>Algibacter</taxon>
    </lineage>
</organism>
<dbReference type="Gene3D" id="2.40.160.180">
    <property type="entry name" value="Carbohydrate-selective porin OprB"/>
    <property type="match status" value="1"/>
</dbReference>
<protein>
    <recommendedName>
        <fullName evidence="5">Porin</fullName>
    </recommendedName>
</protein>
<proteinExistence type="inferred from homology"/>
<evidence type="ECO:0000256" key="2">
    <source>
        <dbReference type="SAM" id="SignalP"/>
    </source>
</evidence>
<comment type="similarity">
    <text evidence="1">Belongs to the OprB family.</text>
</comment>
<gene>
    <name evidence="3" type="ORF">GCM10007028_06420</name>
</gene>
<dbReference type="InterPro" id="IPR038673">
    <property type="entry name" value="OprB_sf"/>
</dbReference>
<evidence type="ECO:0008006" key="5">
    <source>
        <dbReference type="Google" id="ProtNLM"/>
    </source>
</evidence>
<sequence length="386" mass="44202">MKLKYCIFFLATFSLISVFAQEGEEGMVENNMKAIYDKKDQEEISELKDRFDKWAYSNKKHAPFVYFSPMYQYGTGSSASANNLHSDLGIIYKWRAIKKEKWKMNIHGWLEQTSFWAGETTSDFAKKLNMITTPNASSESDHDLSLEQLMAEFFFFNQKLDVSFGKFDPLFLTTFTDYSGWDKYNYFMKSAASDPVPDISAGMGIYSEYHFTDNFSFGGIISDNDARNNYLYIPKFSNTSWNYMGFLRFKIGTGKGLYSSHNLVYYSQDAKEGQQSGSGFVYTANQGLTDNLILVLKASNGSGHIDKLNSTFVAGLTFKKPLNRIQDQAGFALVMNEKSGNYEYGIDTYYRYFINEYINVAPNFQLISTVNDKVNTVFGLRSFIMF</sequence>
<feature type="signal peptide" evidence="2">
    <location>
        <begin position="1"/>
        <end position="20"/>
    </location>
</feature>
<evidence type="ECO:0000313" key="4">
    <source>
        <dbReference type="Proteomes" id="UP000636004"/>
    </source>
</evidence>
<comment type="caution">
    <text evidence="3">The sequence shown here is derived from an EMBL/GenBank/DDBJ whole genome shotgun (WGS) entry which is preliminary data.</text>
</comment>
<accession>A0A918V5S0</accession>